<dbReference type="OrthoDB" id="9810939at2"/>
<evidence type="ECO:0000256" key="5">
    <source>
        <dbReference type="ARBA" id="ARBA00023274"/>
    </source>
</evidence>
<dbReference type="GO" id="GO:0006412">
    <property type="term" value="P:translation"/>
    <property type="evidence" value="ECO:0007669"/>
    <property type="project" value="UniProtKB-UniRule"/>
</dbReference>
<evidence type="ECO:0000256" key="7">
    <source>
        <dbReference type="ARBA" id="ARBA00053375"/>
    </source>
</evidence>
<reference evidence="9 10" key="1">
    <citation type="submission" date="2013-12" db="EMBL/GenBank/DDBJ databases">
        <title>Comparative genomics of Petrotoga isolates.</title>
        <authorList>
            <person name="Nesbo C.L."/>
            <person name="Charchuk R."/>
            <person name="Chow K."/>
        </authorList>
    </citation>
    <scope>NUCLEOTIDE SEQUENCE [LARGE SCALE GENOMIC DNA]</scope>
    <source>
        <strain evidence="9 10">DSM 13574</strain>
    </source>
</reference>
<dbReference type="RefSeq" id="WP_103066427.1">
    <property type="nucleotide sequence ID" value="NZ_AZRL01000004.1"/>
</dbReference>
<protein>
    <recommendedName>
        <fullName evidence="6 8">Large ribosomal subunit protein uL18</fullName>
    </recommendedName>
</protein>
<dbReference type="PANTHER" id="PTHR12899:SF3">
    <property type="entry name" value="LARGE RIBOSOMAL SUBUNIT PROTEIN UL18M"/>
    <property type="match status" value="1"/>
</dbReference>
<dbReference type="HAMAP" id="MF_01337_B">
    <property type="entry name" value="Ribosomal_uL18_B"/>
    <property type="match status" value="1"/>
</dbReference>
<dbReference type="PANTHER" id="PTHR12899">
    <property type="entry name" value="39S RIBOSOMAL PROTEIN L18, MITOCHONDRIAL"/>
    <property type="match status" value="1"/>
</dbReference>
<dbReference type="GO" id="GO:0022625">
    <property type="term" value="C:cytosolic large ribosomal subunit"/>
    <property type="evidence" value="ECO:0007669"/>
    <property type="project" value="TreeGrafter"/>
</dbReference>
<sequence length="122" mass="13989">MIKQLDKKALRQKRHLRVRKRVRGTPEKPRLTVFKSQKHIYAQIIDDTKGVTLVSASTTQKQLKEKLEKTWDDNAAKEVGKLIAEKAKEKGITEIVFDRSGYKYHGKVKALAEAARETGLKF</sequence>
<dbReference type="CDD" id="cd00432">
    <property type="entry name" value="Ribosomal_L18_L5e"/>
    <property type="match status" value="1"/>
</dbReference>
<dbReference type="NCBIfam" id="TIGR00060">
    <property type="entry name" value="L18_bact"/>
    <property type="match status" value="1"/>
</dbReference>
<evidence type="ECO:0000313" key="9">
    <source>
        <dbReference type="EMBL" id="PNR97602.1"/>
    </source>
</evidence>
<comment type="subunit">
    <text evidence="8">Part of the 50S ribosomal subunit; part of the 5S rRNA/L5/L18/L25 subcomplex. Contacts the 5S and 23S rRNAs.</text>
</comment>
<dbReference type="InterPro" id="IPR005484">
    <property type="entry name" value="Ribosomal_uL18_bac/plant/anim"/>
</dbReference>
<dbReference type="SUPFAM" id="SSF53137">
    <property type="entry name" value="Translational machinery components"/>
    <property type="match status" value="1"/>
</dbReference>
<comment type="caution">
    <text evidence="9">The sequence shown here is derived from an EMBL/GenBank/DDBJ whole genome shotgun (WGS) entry which is preliminary data.</text>
</comment>
<dbReference type="FunFam" id="3.30.420.100:FF:000001">
    <property type="entry name" value="50S ribosomal protein L18"/>
    <property type="match status" value="1"/>
</dbReference>
<dbReference type="Proteomes" id="UP000236434">
    <property type="component" value="Unassembled WGS sequence"/>
</dbReference>
<comment type="function">
    <text evidence="7 8">This is one of the proteins that bind and probably mediate the attachment of the 5S RNA into the large ribosomal subunit, where it forms part of the central protuberance.</text>
</comment>
<gene>
    <name evidence="8" type="primary">rplR</name>
    <name evidence="9" type="ORF">X929_02290</name>
</gene>
<evidence type="ECO:0000256" key="8">
    <source>
        <dbReference type="HAMAP-Rule" id="MF_01337"/>
    </source>
</evidence>
<comment type="similarity">
    <text evidence="1 8">Belongs to the universal ribosomal protein uL18 family.</text>
</comment>
<keyword evidence="4 8" id="KW-0689">Ribosomal protein</keyword>
<keyword evidence="5 8" id="KW-0687">Ribonucleoprotein</keyword>
<evidence type="ECO:0000256" key="6">
    <source>
        <dbReference type="ARBA" id="ARBA00035197"/>
    </source>
</evidence>
<keyword evidence="3 8" id="KW-0694">RNA-binding</keyword>
<dbReference type="GO" id="GO:0008097">
    <property type="term" value="F:5S rRNA binding"/>
    <property type="evidence" value="ECO:0007669"/>
    <property type="project" value="TreeGrafter"/>
</dbReference>
<evidence type="ECO:0000256" key="3">
    <source>
        <dbReference type="ARBA" id="ARBA00022884"/>
    </source>
</evidence>
<organism evidence="9 10">
    <name type="scientific">Petrotoga olearia DSM 13574</name>
    <dbReference type="NCBI Taxonomy" id="1122955"/>
    <lineage>
        <taxon>Bacteria</taxon>
        <taxon>Thermotogati</taxon>
        <taxon>Thermotogota</taxon>
        <taxon>Thermotogae</taxon>
        <taxon>Petrotogales</taxon>
        <taxon>Petrotogaceae</taxon>
        <taxon>Petrotoga</taxon>
    </lineage>
</organism>
<dbReference type="GO" id="GO:0003735">
    <property type="term" value="F:structural constituent of ribosome"/>
    <property type="evidence" value="ECO:0007669"/>
    <property type="project" value="InterPro"/>
</dbReference>
<accession>A0A2K1P498</accession>
<keyword evidence="2 8" id="KW-0699">rRNA-binding</keyword>
<evidence type="ECO:0000256" key="4">
    <source>
        <dbReference type="ARBA" id="ARBA00022980"/>
    </source>
</evidence>
<name>A0A2K1P498_9BACT</name>
<dbReference type="Pfam" id="PF00861">
    <property type="entry name" value="Ribosomal_L18p"/>
    <property type="match status" value="1"/>
</dbReference>
<evidence type="ECO:0000256" key="1">
    <source>
        <dbReference type="ARBA" id="ARBA00007116"/>
    </source>
</evidence>
<evidence type="ECO:0000313" key="10">
    <source>
        <dbReference type="Proteomes" id="UP000236434"/>
    </source>
</evidence>
<dbReference type="AlphaFoldDB" id="A0A2K1P498"/>
<dbReference type="InterPro" id="IPR057268">
    <property type="entry name" value="Ribosomal_L18"/>
</dbReference>
<dbReference type="InterPro" id="IPR004389">
    <property type="entry name" value="Ribosomal_uL18_bac-type"/>
</dbReference>
<evidence type="ECO:0000256" key="2">
    <source>
        <dbReference type="ARBA" id="ARBA00022730"/>
    </source>
</evidence>
<dbReference type="EMBL" id="AZRL01000004">
    <property type="protein sequence ID" value="PNR97602.1"/>
    <property type="molecule type" value="Genomic_DNA"/>
</dbReference>
<proteinExistence type="inferred from homology"/>
<dbReference type="Gene3D" id="3.30.420.100">
    <property type="match status" value="1"/>
</dbReference>